<dbReference type="InterPro" id="IPR050833">
    <property type="entry name" value="Poly_Biosynth_Transport"/>
</dbReference>
<dbReference type="PANTHER" id="PTHR30250">
    <property type="entry name" value="PST FAMILY PREDICTED COLANIC ACID TRANSPORTER"/>
    <property type="match status" value="1"/>
</dbReference>
<evidence type="ECO:0000256" key="6">
    <source>
        <dbReference type="SAM" id="Phobius"/>
    </source>
</evidence>
<evidence type="ECO:0000313" key="7">
    <source>
        <dbReference type="EMBL" id="GAA0486488.1"/>
    </source>
</evidence>
<feature type="transmembrane region" description="Helical" evidence="6">
    <location>
        <begin position="150"/>
        <end position="172"/>
    </location>
</feature>
<feature type="transmembrane region" description="Helical" evidence="6">
    <location>
        <begin position="456"/>
        <end position="476"/>
    </location>
</feature>
<feature type="transmembrane region" description="Helical" evidence="6">
    <location>
        <begin position="217"/>
        <end position="238"/>
    </location>
</feature>
<name>A0ABP3KXV4_9BACI</name>
<feature type="transmembrane region" description="Helical" evidence="6">
    <location>
        <begin position="178"/>
        <end position="196"/>
    </location>
</feature>
<feature type="transmembrane region" description="Helical" evidence="6">
    <location>
        <begin position="258"/>
        <end position="277"/>
    </location>
</feature>
<keyword evidence="3 6" id="KW-0812">Transmembrane</keyword>
<feature type="transmembrane region" description="Helical" evidence="6">
    <location>
        <begin position="120"/>
        <end position="138"/>
    </location>
</feature>
<keyword evidence="4 6" id="KW-1133">Transmembrane helix</keyword>
<dbReference type="RefSeq" id="WP_343838286.1">
    <property type="nucleotide sequence ID" value="NZ_BAAADO010000002.1"/>
</dbReference>
<comment type="subcellular location">
    <subcellularLocation>
        <location evidence="1">Cell membrane</location>
        <topology evidence="1">Multi-pass membrane protein</topology>
    </subcellularLocation>
</comment>
<keyword evidence="5 6" id="KW-0472">Membrane</keyword>
<keyword evidence="8" id="KW-1185">Reference proteome</keyword>
<evidence type="ECO:0000256" key="2">
    <source>
        <dbReference type="ARBA" id="ARBA00022475"/>
    </source>
</evidence>
<protein>
    <submittedName>
        <fullName evidence="7">Flippase</fullName>
    </submittedName>
</protein>
<feature type="transmembrane region" description="Helical" evidence="6">
    <location>
        <begin position="298"/>
        <end position="322"/>
    </location>
</feature>
<accession>A0ABP3KXV4</accession>
<feature type="transmembrane region" description="Helical" evidence="6">
    <location>
        <begin position="432"/>
        <end position="450"/>
    </location>
</feature>
<comment type="caution">
    <text evidence="7">The sequence shown here is derived from an EMBL/GenBank/DDBJ whole genome shotgun (WGS) entry which is preliminary data.</text>
</comment>
<evidence type="ECO:0000256" key="1">
    <source>
        <dbReference type="ARBA" id="ARBA00004651"/>
    </source>
</evidence>
<feature type="transmembrane region" description="Helical" evidence="6">
    <location>
        <begin position="86"/>
        <end position="108"/>
    </location>
</feature>
<dbReference type="EMBL" id="BAAADO010000002">
    <property type="protein sequence ID" value="GAA0486488.1"/>
    <property type="molecule type" value="Genomic_DNA"/>
</dbReference>
<evidence type="ECO:0000313" key="8">
    <source>
        <dbReference type="Proteomes" id="UP001500880"/>
    </source>
</evidence>
<dbReference type="PANTHER" id="PTHR30250:SF11">
    <property type="entry name" value="O-ANTIGEN TRANSPORTER-RELATED"/>
    <property type="match status" value="1"/>
</dbReference>
<dbReference type="Pfam" id="PF01943">
    <property type="entry name" value="Polysacc_synt"/>
    <property type="match status" value="1"/>
</dbReference>
<evidence type="ECO:0000256" key="3">
    <source>
        <dbReference type="ARBA" id="ARBA00022692"/>
    </source>
</evidence>
<dbReference type="InterPro" id="IPR002797">
    <property type="entry name" value="Polysacc_synth"/>
</dbReference>
<dbReference type="Proteomes" id="UP001500880">
    <property type="component" value="Unassembled WGS sequence"/>
</dbReference>
<reference evidence="8" key="1">
    <citation type="journal article" date="2019" name="Int. J. Syst. Evol. Microbiol.">
        <title>The Global Catalogue of Microorganisms (GCM) 10K type strain sequencing project: providing services to taxonomists for standard genome sequencing and annotation.</title>
        <authorList>
            <consortium name="The Broad Institute Genomics Platform"/>
            <consortium name="The Broad Institute Genome Sequencing Center for Infectious Disease"/>
            <person name="Wu L."/>
            <person name="Ma J."/>
        </authorList>
    </citation>
    <scope>NUCLEOTIDE SEQUENCE [LARGE SCALE GENOMIC DNA]</scope>
    <source>
        <strain evidence="8">JCM 12389</strain>
    </source>
</reference>
<evidence type="ECO:0000256" key="4">
    <source>
        <dbReference type="ARBA" id="ARBA00022989"/>
    </source>
</evidence>
<feature type="transmembrane region" description="Helical" evidence="6">
    <location>
        <begin position="373"/>
        <end position="393"/>
    </location>
</feature>
<proteinExistence type="predicted"/>
<feature type="transmembrane region" description="Helical" evidence="6">
    <location>
        <begin position="399"/>
        <end position="420"/>
    </location>
</feature>
<keyword evidence="2" id="KW-1003">Cell membrane</keyword>
<evidence type="ECO:0000256" key="5">
    <source>
        <dbReference type="ARBA" id="ARBA00023136"/>
    </source>
</evidence>
<sequence length="496" mass="56422">MPQKKQLARNSGIYFIINILQRVSNFLVSVLLARTLGPSNFGIFSLAQTVKNFSQKIGMFGLGLNAQKDFSGKVNNEQYKKISQYILINLVFAISIPLLVVLLSSTIANNVFDEPQLEIVLKYFSIIIGVSIVSNFLVSLHRAKRNLRDVFYTQLIEGFFKFIILLVLTTVIELKLLHVIYIYTTVVFFQFIYIVIKSTKLDLFNGIRIRKLPAIAFPNKGMLILGAETTIISMGYFFNHQLDRLMLGFFDNATVVGQYVAIVAIVEVISVVQNSMQNALMPMISESYKNKNYEDIKLSYFFMVKIVTFLNFVFAIFAISFGPLIIKLLYGEQYLNSSISLVLTLLVFIKFVSSWAGPTGATLLMTGNTKYEFMNTSSTIIINIIANTIFIYYMDLDIVGAALATFMAMVVINIIQLFQIKKTLLFKPISKFQISVMALFVLFLITQIYLSITFLVQFILVLFFSLLVTVVEWWFLSISDKTFLRNKILSKLKKGK</sequence>
<organism evidence="7 8">
    <name type="scientific">Salinibacillus aidingensis</name>
    <dbReference type="NCBI Taxonomy" id="237684"/>
    <lineage>
        <taxon>Bacteria</taxon>
        <taxon>Bacillati</taxon>
        <taxon>Bacillota</taxon>
        <taxon>Bacilli</taxon>
        <taxon>Bacillales</taxon>
        <taxon>Bacillaceae</taxon>
        <taxon>Salinibacillus</taxon>
    </lineage>
</organism>
<gene>
    <name evidence="7" type="ORF">GCM10008986_09860</name>
</gene>